<comment type="caution">
    <text evidence="1">The sequence shown here is derived from an EMBL/GenBank/DDBJ whole genome shotgun (WGS) entry which is preliminary data.</text>
</comment>
<accession>A0ACC0ZK96</accession>
<protein>
    <submittedName>
        <fullName evidence="1">Uncharacterized protein</fullName>
    </submittedName>
</protein>
<gene>
    <name evidence="1" type="ORF">Pint_02957</name>
</gene>
<organism evidence="1 2">
    <name type="scientific">Pistacia integerrima</name>
    <dbReference type="NCBI Taxonomy" id="434235"/>
    <lineage>
        <taxon>Eukaryota</taxon>
        <taxon>Viridiplantae</taxon>
        <taxon>Streptophyta</taxon>
        <taxon>Embryophyta</taxon>
        <taxon>Tracheophyta</taxon>
        <taxon>Spermatophyta</taxon>
        <taxon>Magnoliopsida</taxon>
        <taxon>eudicotyledons</taxon>
        <taxon>Gunneridae</taxon>
        <taxon>Pentapetalae</taxon>
        <taxon>rosids</taxon>
        <taxon>malvids</taxon>
        <taxon>Sapindales</taxon>
        <taxon>Anacardiaceae</taxon>
        <taxon>Pistacia</taxon>
    </lineage>
</organism>
<name>A0ACC0ZK96_9ROSI</name>
<proteinExistence type="predicted"/>
<evidence type="ECO:0000313" key="2">
    <source>
        <dbReference type="Proteomes" id="UP001163603"/>
    </source>
</evidence>
<reference evidence="2" key="1">
    <citation type="journal article" date="2023" name="G3 (Bethesda)">
        <title>Genome assembly and association tests identify interacting loci associated with vigor, precocity, and sex in interspecific pistachio rootstocks.</title>
        <authorList>
            <person name="Palmer W."/>
            <person name="Jacygrad E."/>
            <person name="Sagayaradj S."/>
            <person name="Cavanaugh K."/>
            <person name="Han R."/>
            <person name="Bertier L."/>
            <person name="Beede B."/>
            <person name="Kafkas S."/>
            <person name="Golino D."/>
            <person name="Preece J."/>
            <person name="Michelmore R."/>
        </authorList>
    </citation>
    <scope>NUCLEOTIDE SEQUENCE [LARGE SCALE GENOMIC DNA]</scope>
</reference>
<dbReference type="EMBL" id="CM047736">
    <property type="protein sequence ID" value="KAJ0053058.1"/>
    <property type="molecule type" value="Genomic_DNA"/>
</dbReference>
<dbReference type="Proteomes" id="UP001163603">
    <property type="component" value="Chromosome 1"/>
</dbReference>
<keyword evidence="2" id="KW-1185">Reference proteome</keyword>
<evidence type="ECO:0000313" key="1">
    <source>
        <dbReference type="EMBL" id="KAJ0053058.1"/>
    </source>
</evidence>
<sequence>MSSLKNHIIPTFDFLKGFVKTNENLISVLKRSTRVIGAHVQKLMVSNMNTLRAHGVPDPHILRLIMWQPQSLLLSPDMFEKVVNAIKEMGFEPTRRSFIMGVRAMSTCGKAKWESKKEILMSYGWSESDFLLAFKRQTMIMVCSVMKIRILMDFFVEKMGLKSSDIVRCPNLLLLSLERRIIPRVSALKVVMSKNLPKNDIDVVCYLNMSKKVFEKKILTCYMDPEVMEAYKSSLHSRDPVIGL</sequence>